<dbReference type="RefSeq" id="WP_341405299.1">
    <property type="nucleotide sequence ID" value="NZ_JBBUKT010000005.1"/>
</dbReference>
<sequence length="62" mass="6435">MRAMLKVATPGDPAVSGMERVDGVMNPESALSGLELVRRISSILSVSFAAGPQGRLSAAHEL</sequence>
<proteinExistence type="predicted"/>
<evidence type="ECO:0000313" key="1">
    <source>
        <dbReference type="EMBL" id="MEK7951648.1"/>
    </source>
</evidence>
<organism evidence="1 2">
    <name type="scientific">Luteolibacter soli</name>
    <dbReference type="NCBI Taxonomy" id="3135280"/>
    <lineage>
        <taxon>Bacteria</taxon>
        <taxon>Pseudomonadati</taxon>
        <taxon>Verrucomicrobiota</taxon>
        <taxon>Verrucomicrobiia</taxon>
        <taxon>Verrucomicrobiales</taxon>
        <taxon>Verrucomicrobiaceae</taxon>
        <taxon>Luteolibacter</taxon>
    </lineage>
</organism>
<dbReference type="EMBL" id="JBBUKT010000005">
    <property type="protein sequence ID" value="MEK7951648.1"/>
    <property type="molecule type" value="Genomic_DNA"/>
</dbReference>
<keyword evidence="2" id="KW-1185">Reference proteome</keyword>
<reference evidence="1 2" key="1">
    <citation type="submission" date="2024-04" db="EMBL/GenBank/DDBJ databases">
        <title>Luteolibacter sp. isolated from soil.</title>
        <authorList>
            <person name="An J."/>
        </authorList>
    </citation>
    <scope>NUCLEOTIDE SEQUENCE [LARGE SCALE GENOMIC DNA]</scope>
    <source>
        <strain evidence="1 2">Y139</strain>
    </source>
</reference>
<comment type="caution">
    <text evidence="1">The sequence shown here is derived from an EMBL/GenBank/DDBJ whole genome shotgun (WGS) entry which is preliminary data.</text>
</comment>
<protein>
    <submittedName>
        <fullName evidence="1">Uncharacterized protein</fullName>
    </submittedName>
</protein>
<accession>A0ABU9AVU5</accession>
<gene>
    <name evidence="1" type="ORF">WKV53_14115</name>
</gene>
<evidence type="ECO:0000313" key="2">
    <source>
        <dbReference type="Proteomes" id="UP001371305"/>
    </source>
</evidence>
<dbReference type="Proteomes" id="UP001371305">
    <property type="component" value="Unassembled WGS sequence"/>
</dbReference>
<name>A0ABU9AVU5_9BACT</name>